<dbReference type="Gene3D" id="2.60.120.580">
    <property type="entry name" value="Acetamidase/Formamidase-like domains"/>
    <property type="match status" value="1"/>
</dbReference>
<dbReference type="EMBL" id="JAAMAY010000043">
    <property type="protein sequence ID" value="NTC32057.1"/>
    <property type="molecule type" value="Genomic_DNA"/>
</dbReference>
<accession>A0AA44FA92</accession>
<protein>
    <recommendedName>
        <fullName evidence="3">Acetamidase</fullName>
    </recommendedName>
</protein>
<dbReference type="Pfam" id="PF03069">
    <property type="entry name" value="FmdA_AmdA"/>
    <property type="match status" value="1"/>
</dbReference>
<dbReference type="SUPFAM" id="SSF141130">
    <property type="entry name" value="Acetamidase/Formamidase-like"/>
    <property type="match status" value="1"/>
</dbReference>
<dbReference type="Gene3D" id="2.40.10.120">
    <property type="match status" value="1"/>
</dbReference>
<gene>
    <name evidence="1" type="ORF">G6M46_28355</name>
</gene>
<evidence type="ECO:0000313" key="1">
    <source>
        <dbReference type="EMBL" id="NTC32057.1"/>
    </source>
</evidence>
<dbReference type="GO" id="GO:0016811">
    <property type="term" value="F:hydrolase activity, acting on carbon-nitrogen (but not peptide) bonds, in linear amides"/>
    <property type="evidence" value="ECO:0007669"/>
    <property type="project" value="InterPro"/>
</dbReference>
<proteinExistence type="predicted"/>
<dbReference type="RefSeq" id="WP_174021554.1">
    <property type="nucleotide sequence ID" value="NZ_JAAMAW010000022.1"/>
</dbReference>
<evidence type="ECO:0008006" key="3">
    <source>
        <dbReference type="Google" id="ProtNLM"/>
    </source>
</evidence>
<sequence>MKRITRDQICQSYSADNQALIKVDLGESFIVETEDRLAGYEGPGSDNLLKAMTGPIFVEGVKRGDSVKVEFLEVSLPFEHGWIITTGRGPLGDRVPALIKKKVRLTEWGVLFSDDLTLPLRPMISRIGVAPAEGQKASIAKGEFGGAMGNPSVGKGAAVYLPVYHDGGLLTIGDGHAAQGDGEVSASAVECAVDVVLRVTLETRFKVARPIVTTQTHVMTSGEGQTMEEAVDTAVKAMSGFLIERLGVNETESAMLMSSAGDVKFGLAGYPPFTVSMAMPQSVLSI</sequence>
<dbReference type="InterPro" id="IPR004304">
    <property type="entry name" value="FmdA_AmdA"/>
</dbReference>
<dbReference type="PANTHER" id="PTHR31891">
    <property type="entry name" value="FORMAMIDASE C869.04-RELATED"/>
    <property type="match status" value="1"/>
</dbReference>
<name>A0AA44FA92_AGRTU</name>
<dbReference type="Gene3D" id="3.10.28.20">
    <property type="entry name" value="Acetamidase/Formamidase-like domains"/>
    <property type="match status" value="1"/>
</dbReference>
<reference evidence="1" key="1">
    <citation type="journal article" date="2020" name="Science">
        <title>Unexpected conservation and global transmission of agrobacterial virulence plasmids.</title>
        <authorList>
            <person name="Weisberg A.J."/>
            <person name="Davis E.W. 2nd"/>
            <person name="Tabima J."/>
            <person name="Belcher M.S."/>
            <person name="Miller M."/>
            <person name="Kuo C.H."/>
            <person name="Loper J.E."/>
            <person name="Grunwald N.J."/>
            <person name="Putnam M.L."/>
            <person name="Chang J.H."/>
        </authorList>
    </citation>
    <scope>NUCLEOTIDE SEQUENCE</scope>
    <source>
        <strain evidence="1">17-1853-1a</strain>
    </source>
</reference>
<dbReference type="PANTHER" id="PTHR31891:SF1">
    <property type="entry name" value="FORMAMIDASE C869.04-RELATED"/>
    <property type="match status" value="1"/>
</dbReference>
<organism evidence="1 2">
    <name type="scientific">Agrobacterium tumefaciens</name>
    <dbReference type="NCBI Taxonomy" id="358"/>
    <lineage>
        <taxon>Bacteria</taxon>
        <taxon>Pseudomonadati</taxon>
        <taxon>Pseudomonadota</taxon>
        <taxon>Alphaproteobacteria</taxon>
        <taxon>Hyphomicrobiales</taxon>
        <taxon>Rhizobiaceae</taxon>
        <taxon>Rhizobium/Agrobacterium group</taxon>
        <taxon>Agrobacterium</taxon>
        <taxon>Agrobacterium tumefaciens complex</taxon>
    </lineage>
</organism>
<evidence type="ECO:0000313" key="2">
    <source>
        <dbReference type="Proteomes" id="UP000702952"/>
    </source>
</evidence>
<dbReference type="AlphaFoldDB" id="A0AA44FA92"/>
<dbReference type="Proteomes" id="UP000702952">
    <property type="component" value="Unassembled WGS sequence"/>
</dbReference>
<comment type="caution">
    <text evidence="1">The sequence shown here is derived from an EMBL/GenBank/DDBJ whole genome shotgun (WGS) entry which is preliminary data.</text>
</comment>